<evidence type="ECO:0000256" key="5">
    <source>
        <dbReference type="SAM" id="SignalP"/>
    </source>
</evidence>
<protein>
    <submittedName>
        <fullName evidence="8">TonB-dependent receptor</fullName>
    </submittedName>
</protein>
<evidence type="ECO:0000259" key="6">
    <source>
        <dbReference type="Pfam" id="PF00593"/>
    </source>
</evidence>
<evidence type="ECO:0000313" key="9">
    <source>
        <dbReference type="Proteomes" id="UP000290218"/>
    </source>
</evidence>
<name>A0A4Q1C680_9BACT</name>
<dbReference type="CDD" id="cd01347">
    <property type="entry name" value="ligand_gated_channel"/>
    <property type="match status" value="1"/>
</dbReference>
<dbReference type="Gene3D" id="2.40.170.20">
    <property type="entry name" value="TonB-dependent receptor, beta-barrel domain"/>
    <property type="match status" value="1"/>
</dbReference>
<dbReference type="GO" id="GO:0009279">
    <property type="term" value="C:cell outer membrane"/>
    <property type="evidence" value="ECO:0007669"/>
    <property type="project" value="UniProtKB-SubCell"/>
</dbReference>
<dbReference type="PANTHER" id="PTHR40980">
    <property type="entry name" value="PLUG DOMAIN-CONTAINING PROTEIN"/>
    <property type="match status" value="1"/>
</dbReference>
<evidence type="ECO:0000259" key="7">
    <source>
        <dbReference type="Pfam" id="PF07715"/>
    </source>
</evidence>
<evidence type="ECO:0000256" key="4">
    <source>
        <dbReference type="RuleBase" id="RU003357"/>
    </source>
</evidence>
<keyword evidence="8" id="KW-0675">Receptor</keyword>
<dbReference type="Pfam" id="PF00593">
    <property type="entry name" value="TonB_dep_Rec_b-barrel"/>
    <property type="match status" value="1"/>
</dbReference>
<organism evidence="8 9">
    <name type="scientific">Oleiharenicola lentus</name>
    <dbReference type="NCBI Taxonomy" id="2508720"/>
    <lineage>
        <taxon>Bacteria</taxon>
        <taxon>Pseudomonadati</taxon>
        <taxon>Verrucomicrobiota</taxon>
        <taxon>Opitutia</taxon>
        <taxon>Opitutales</taxon>
        <taxon>Opitutaceae</taxon>
        <taxon>Oleiharenicola</taxon>
    </lineage>
</organism>
<feature type="chain" id="PRO_5020624522" evidence="5">
    <location>
        <begin position="34"/>
        <end position="926"/>
    </location>
</feature>
<feature type="domain" description="TonB-dependent receptor plug" evidence="7">
    <location>
        <begin position="75"/>
        <end position="176"/>
    </location>
</feature>
<reference evidence="8 9" key="1">
    <citation type="submission" date="2019-01" db="EMBL/GenBank/DDBJ databases">
        <title>Lacunisphaera sp. strain TWA-58.</title>
        <authorList>
            <person name="Chen W.-M."/>
        </authorList>
    </citation>
    <scope>NUCLEOTIDE SEQUENCE [LARGE SCALE GENOMIC DNA]</scope>
    <source>
        <strain evidence="8 9">TWA-58</strain>
    </source>
</reference>
<keyword evidence="4" id="KW-0798">TonB box</keyword>
<keyword evidence="9" id="KW-1185">Reference proteome</keyword>
<dbReference type="OrthoDB" id="5476657at2"/>
<comment type="similarity">
    <text evidence="4">Belongs to the TonB-dependent receptor family.</text>
</comment>
<evidence type="ECO:0000256" key="1">
    <source>
        <dbReference type="ARBA" id="ARBA00004442"/>
    </source>
</evidence>
<dbReference type="PANTHER" id="PTHR40980:SF3">
    <property type="entry name" value="TONB-DEPENDENT RECEPTOR-LIKE BETA-BARREL DOMAIN-CONTAINING PROTEIN"/>
    <property type="match status" value="1"/>
</dbReference>
<gene>
    <name evidence="8" type="ORF">ESB00_00310</name>
</gene>
<dbReference type="InterPro" id="IPR010104">
    <property type="entry name" value="TonB_rcpt_bac"/>
</dbReference>
<keyword evidence="3" id="KW-0998">Cell outer membrane</keyword>
<dbReference type="NCBIfam" id="TIGR01782">
    <property type="entry name" value="TonB-Xanth-Caul"/>
    <property type="match status" value="1"/>
</dbReference>
<dbReference type="EMBL" id="SDHX01000001">
    <property type="protein sequence ID" value="RXK54375.1"/>
    <property type="molecule type" value="Genomic_DNA"/>
</dbReference>
<evidence type="ECO:0000313" key="8">
    <source>
        <dbReference type="EMBL" id="RXK54375.1"/>
    </source>
</evidence>
<dbReference type="RefSeq" id="WP_129045740.1">
    <property type="nucleotide sequence ID" value="NZ_SDHX01000001.1"/>
</dbReference>
<comment type="subcellular location">
    <subcellularLocation>
        <location evidence="1 4">Cell outer membrane</location>
    </subcellularLocation>
</comment>
<feature type="signal peptide" evidence="5">
    <location>
        <begin position="1"/>
        <end position="33"/>
    </location>
</feature>
<dbReference type="AlphaFoldDB" id="A0A4Q1C680"/>
<dbReference type="InterPro" id="IPR036942">
    <property type="entry name" value="Beta-barrel_TonB_sf"/>
</dbReference>
<dbReference type="InterPro" id="IPR012910">
    <property type="entry name" value="Plug_dom"/>
</dbReference>
<keyword evidence="5" id="KW-0732">Signal</keyword>
<dbReference type="Proteomes" id="UP000290218">
    <property type="component" value="Unassembled WGS sequence"/>
</dbReference>
<comment type="caution">
    <text evidence="8">The sequence shown here is derived from an EMBL/GenBank/DDBJ whole genome shotgun (WGS) entry which is preliminary data.</text>
</comment>
<accession>A0A4Q1C680</accession>
<feature type="domain" description="TonB-dependent receptor-like beta-barrel" evidence="6">
    <location>
        <begin position="447"/>
        <end position="892"/>
    </location>
</feature>
<sequence length="926" mass="100812">MHPTVTKRSARQSLSRGLVAGLLLAQTALPALAQTTNNANNTESADKDAPVVLETYTVTAGFAGSLAAAAEMKQNQKVITEVIAAEDIGKLPDISIADALTRLTGLTTQRTNGRSQQISIRGLNGDFSTGLLNGREQVSTGMNRAVEFDQYPADLLSEVVVYKTATPSLTGQGLAGSIDLRTVRPLDKTGRVVAVNGYYEWNELGALTPGAKATGNRFNISYIDQVEGGTIGVAFGYSHSSKPFAGQQFQAWGYPTDNNNLVLGGMKPYVRNSILERDGYMAVLEYKPDENTHSVIDVYYSDFKEDQLLRGMEVPLYWSSAALQAGYTTSGGLATNSTFTNVQPIVRNDVFTRSDKPIAVGWNLVMGKASEWPITFDASYSSVKRKDFNLELWAGLSSLGTPFTTADTMKVTLNPGGLPMITTTKNYADASILRISDPQGWQSWKFPSTGSPGYYKGFESKDTMSQLKLSTRHELNRFFSAVEMGLSYTDRYKRDGENPSGFPVLKNNAATAPMPASNGITDFTYLGIGKIYSFDPLAYFNSGAFNLVGNDGTDFVARRFQVREEVTQFYTQAEIASKAGNIPVTGNVGFRIIHTDQSSNGLSANGNTVTAVADGDTYTQFAPSLNLNFEITDRSVVRFSLARQIARPRMYDMRASRTWGYNTTNASSTNINQSPWSGGGGNSALKPWVADSVDLSYEHYFNQSKGYFSVAAFAKKLRNFVYEQSAIADFSGYPITGTPPVLSQGIVSQPMNGDGGNIRGLEFSLVLASELISESFKGFGVQFGAALTKSGIKPWGPSSGTAPIAGLSEKVYQVTAYYERHGWSARVSNRYRSENRQYITNFGVPNPSGDVNPNGGFSMAQPESVVDAQISYTFPKDGPMKNLSVFLQGYNLTNEPLITYNNDDPRQVINYQQYGASYSFGAAYKF</sequence>
<evidence type="ECO:0000256" key="3">
    <source>
        <dbReference type="ARBA" id="ARBA00023237"/>
    </source>
</evidence>
<dbReference type="Gene3D" id="2.170.130.10">
    <property type="entry name" value="TonB-dependent receptor, plug domain"/>
    <property type="match status" value="1"/>
</dbReference>
<dbReference type="Pfam" id="PF07715">
    <property type="entry name" value="Plug"/>
    <property type="match status" value="1"/>
</dbReference>
<keyword evidence="2 4" id="KW-0472">Membrane</keyword>
<proteinExistence type="inferred from homology"/>
<dbReference type="InterPro" id="IPR000531">
    <property type="entry name" value="Beta-barrel_TonB"/>
</dbReference>
<dbReference type="InterPro" id="IPR037066">
    <property type="entry name" value="Plug_dom_sf"/>
</dbReference>
<evidence type="ECO:0000256" key="2">
    <source>
        <dbReference type="ARBA" id="ARBA00023136"/>
    </source>
</evidence>
<dbReference type="SUPFAM" id="SSF56935">
    <property type="entry name" value="Porins"/>
    <property type="match status" value="1"/>
</dbReference>